<dbReference type="FunFam" id="3.40.50.300:FF:000032">
    <property type="entry name" value="Export ABC transporter ATP-binding protein"/>
    <property type="match status" value="1"/>
</dbReference>
<name>A0AA37UUK8_9MICO</name>
<dbReference type="InterPro" id="IPR015854">
    <property type="entry name" value="ABC_transpr_LolD-like"/>
</dbReference>
<dbReference type="PANTHER" id="PTHR24220:SF685">
    <property type="entry name" value="ABC TRANSPORTER RELATED"/>
    <property type="match status" value="1"/>
</dbReference>
<evidence type="ECO:0000256" key="3">
    <source>
        <dbReference type="ARBA" id="ARBA00022840"/>
    </source>
</evidence>
<dbReference type="CDD" id="cd03255">
    <property type="entry name" value="ABC_MJ0796_LolCDE_FtsE"/>
    <property type="match status" value="1"/>
</dbReference>
<evidence type="ECO:0000313" key="6">
    <source>
        <dbReference type="Proteomes" id="UP001157161"/>
    </source>
</evidence>
<evidence type="ECO:0000256" key="2">
    <source>
        <dbReference type="ARBA" id="ARBA00022741"/>
    </source>
</evidence>
<reference evidence="5" key="2">
    <citation type="submission" date="2023-02" db="EMBL/GenBank/DDBJ databases">
        <authorList>
            <person name="Sun Q."/>
            <person name="Mori K."/>
        </authorList>
    </citation>
    <scope>NUCLEOTIDE SEQUENCE</scope>
    <source>
        <strain evidence="5">NBRC 112290</strain>
    </source>
</reference>
<dbReference type="PROSITE" id="PS50893">
    <property type="entry name" value="ABC_TRANSPORTER_2"/>
    <property type="match status" value="1"/>
</dbReference>
<dbReference type="GO" id="GO:0098796">
    <property type="term" value="C:membrane protein complex"/>
    <property type="evidence" value="ECO:0007669"/>
    <property type="project" value="UniProtKB-ARBA"/>
</dbReference>
<dbReference type="GO" id="GO:0005886">
    <property type="term" value="C:plasma membrane"/>
    <property type="evidence" value="ECO:0007669"/>
    <property type="project" value="TreeGrafter"/>
</dbReference>
<keyword evidence="2" id="KW-0547">Nucleotide-binding</keyword>
<dbReference type="Proteomes" id="UP001157161">
    <property type="component" value="Unassembled WGS sequence"/>
</dbReference>
<organism evidence="5 6">
    <name type="scientific">Litorihabitans aurantiacus</name>
    <dbReference type="NCBI Taxonomy" id="1930061"/>
    <lineage>
        <taxon>Bacteria</taxon>
        <taxon>Bacillati</taxon>
        <taxon>Actinomycetota</taxon>
        <taxon>Actinomycetes</taxon>
        <taxon>Micrococcales</taxon>
        <taxon>Beutenbergiaceae</taxon>
        <taxon>Litorihabitans</taxon>
    </lineage>
</organism>
<dbReference type="PANTHER" id="PTHR24220">
    <property type="entry name" value="IMPORT ATP-BINDING PROTEIN"/>
    <property type="match status" value="1"/>
</dbReference>
<dbReference type="InterPro" id="IPR027417">
    <property type="entry name" value="P-loop_NTPase"/>
</dbReference>
<protein>
    <submittedName>
        <fullName evidence="5">ABC transporter ATP-binding protein</fullName>
    </submittedName>
</protein>
<evidence type="ECO:0000313" key="5">
    <source>
        <dbReference type="EMBL" id="GMA30576.1"/>
    </source>
</evidence>
<proteinExistence type="predicted"/>
<sequence length="242" mass="25654">MRHRRDDEAAPAGAEPDRERRVVLRDVHRTFSTPAGDVHVLRGLDLEVGAGELVVVRGPSGSGKTTLLNVAATIDAPTSGAVELAGRAVAGLGDDALADLRARSVGYVFQSFGLLPVLSAAENVEVPLRMLGTDPRERTERVTDALERVGLARHARQRPYELSGGQQQRVGVARALVTRPAVLIADEPTGQLDSATAEQVMALIADLVHTGGVAAVVATHDPALMERADRVLEMHEGRLVPA</sequence>
<dbReference type="GO" id="GO:0022857">
    <property type="term" value="F:transmembrane transporter activity"/>
    <property type="evidence" value="ECO:0007669"/>
    <property type="project" value="TreeGrafter"/>
</dbReference>
<dbReference type="Pfam" id="PF00005">
    <property type="entry name" value="ABC_tran"/>
    <property type="match status" value="1"/>
</dbReference>
<keyword evidence="1" id="KW-0813">Transport</keyword>
<dbReference type="InterPro" id="IPR017871">
    <property type="entry name" value="ABC_transporter-like_CS"/>
</dbReference>
<dbReference type="EMBL" id="BSUM01000001">
    <property type="protein sequence ID" value="GMA30576.1"/>
    <property type="molecule type" value="Genomic_DNA"/>
</dbReference>
<evidence type="ECO:0000256" key="1">
    <source>
        <dbReference type="ARBA" id="ARBA00022448"/>
    </source>
</evidence>
<reference evidence="5" key="1">
    <citation type="journal article" date="2014" name="Int. J. Syst. Evol. Microbiol.">
        <title>Complete genome sequence of Corynebacterium casei LMG S-19264T (=DSM 44701T), isolated from a smear-ripened cheese.</title>
        <authorList>
            <consortium name="US DOE Joint Genome Institute (JGI-PGF)"/>
            <person name="Walter F."/>
            <person name="Albersmeier A."/>
            <person name="Kalinowski J."/>
            <person name="Ruckert C."/>
        </authorList>
    </citation>
    <scope>NUCLEOTIDE SEQUENCE</scope>
    <source>
        <strain evidence="5">NBRC 112290</strain>
    </source>
</reference>
<dbReference type="GO" id="GO:0005524">
    <property type="term" value="F:ATP binding"/>
    <property type="evidence" value="ECO:0007669"/>
    <property type="project" value="UniProtKB-KW"/>
</dbReference>
<keyword evidence="6" id="KW-1185">Reference proteome</keyword>
<dbReference type="SMART" id="SM00382">
    <property type="entry name" value="AAA"/>
    <property type="match status" value="1"/>
</dbReference>
<comment type="caution">
    <text evidence="5">The sequence shown here is derived from an EMBL/GenBank/DDBJ whole genome shotgun (WGS) entry which is preliminary data.</text>
</comment>
<gene>
    <name evidence="5" type="ORF">GCM10025875_05680</name>
</gene>
<dbReference type="InterPro" id="IPR003593">
    <property type="entry name" value="AAA+_ATPase"/>
</dbReference>
<dbReference type="AlphaFoldDB" id="A0AA37UUK8"/>
<feature type="domain" description="ABC transporter" evidence="4">
    <location>
        <begin position="22"/>
        <end position="242"/>
    </location>
</feature>
<keyword evidence="3 5" id="KW-0067">ATP-binding</keyword>
<evidence type="ECO:0000259" key="4">
    <source>
        <dbReference type="PROSITE" id="PS50893"/>
    </source>
</evidence>
<accession>A0AA37UUK8</accession>
<dbReference type="InterPro" id="IPR017911">
    <property type="entry name" value="MacB-like_ATP-bd"/>
</dbReference>
<dbReference type="InterPro" id="IPR003439">
    <property type="entry name" value="ABC_transporter-like_ATP-bd"/>
</dbReference>
<dbReference type="Gene3D" id="3.40.50.300">
    <property type="entry name" value="P-loop containing nucleotide triphosphate hydrolases"/>
    <property type="match status" value="1"/>
</dbReference>
<dbReference type="SUPFAM" id="SSF52540">
    <property type="entry name" value="P-loop containing nucleoside triphosphate hydrolases"/>
    <property type="match status" value="1"/>
</dbReference>
<dbReference type="GO" id="GO:0016887">
    <property type="term" value="F:ATP hydrolysis activity"/>
    <property type="evidence" value="ECO:0007669"/>
    <property type="project" value="InterPro"/>
</dbReference>
<dbReference type="PROSITE" id="PS00211">
    <property type="entry name" value="ABC_TRANSPORTER_1"/>
    <property type="match status" value="1"/>
</dbReference>